<dbReference type="InterPro" id="IPR005632">
    <property type="entry name" value="Chaperone_Skp"/>
</dbReference>
<protein>
    <submittedName>
        <fullName evidence="5">Putative Periplasmic chaperone Skp</fullName>
    </submittedName>
</protein>
<dbReference type="Proteomes" id="UP000192042">
    <property type="component" value="Chromosome I"/>
</dbReference>
<evidence type="ECO:0000256" key="3">
    <source>
        <dbReference type="SAM" id="MobiDB-lite"/>
    </source>
</evidence>
<dbReference type="STRING" id="1325564.NSJP_3740"/>
<keyword evidence="6" id="KW-1185">Reference proteome</keyword>
<dbReference type="GO" id="GO:0005829">
    <property type="term" value="C:cytosol"/>
    <property type="evidence" value="ECO:0007669"/>
    <property type="project" value="TreeGrafter"/>
</dbReference>
<evidence type="ECO:0000256" key="4">
    <source>
        <dbReference type="SAM" id="SignalP"/>
    </source>
</evidence>
<feature type="region of interest" description="Disordered" evidence="3">
    <location>
        <begin position="79"/>
        <end position="102"/>
    </location>
</feature>
<dbReference type="PANTHER" id="PTHR35089:SF1">
    <property type="entry name" value="CHAPERONE PROTEIN SKP"/>
    <property type="match status" value="1"/>
</dbReference>
<dbReference type="Gene3D" id="3.30.910.20">
    <property type="entry name" value="Skp domain"/>
    <property type="match status" value="1"/>
</dbReference>
<feature type="chain" id="PRO_5013162032" evidence="4">
    <location>
        <begin position="31"/>
        <end position="186"/>
    </location>
</feature>
<evidence type="ECO:0000256" key="2">
    <source>
        <dbReference type="ARBA" id="ARBA00022729"/>
    </source>
</evidence>
<dbReference type="GO" id="GO:0051082">
    <property type="term" value="F:unfolded protein binding"/>
    <property type="evidence" value="ECO:0007669"/>
    <property type="project" value="InterPro"/>
</dbReference>
<sequence>MSRPTTLMRQAVLPFCAAALLCLSSVPAGAAEAFKMGVIDPQSVLEKSKAGRRALDGLKEYVSTRQKLLSRDEEELRNTEKTLKESASKFSEAEKKEKETQFRSKIQDYQKRAQEFNQELQGKQKQLVDEYMKKIAAATQTVAEKGGFSLVVDKGSEQTVKIVIYNKDTIDITEQVIKEFDRVNPK</sequence>
<comment type="similarity">
    <text evidence="1">Belongs to the Skp family.</text>
</comment>
<dbReference type="SMART" id="SM00935">
    <property type="entry name" value="OmpH"/>
    <property type="match status" value="1"/>
</dbReference>
<dbReference type="EMBL" id="LT828648">
    <property type="protein sequence ID" value="SLM49907.1"/>
    <property type="molecule type" value="Genomic_DNA"/>
</dbReference>
<dbReference type="KEGG" id="nja:NSJP_3740"/>
<proteinExistence type="inferred from homology"/>
<accession>A0A1W1IA36</accession>
<dbReference type="Pfam" id="PF03938">
    <property type="entry name" value="OmpH"/>
    <property type="match status" value="1"/>
</dbReference>
<evidence type="ECO:0000256" key="1">
    <source>
        <dbReference type="ARBA" id="ARBA00009091"/>
    </source>
</evidence>
<dbReference type="InterPro" id="IPR024930">
    <property type="entry name" value="Skp_dom_sf"/>
</dbReference>
<gene>
    <name evidence="5" type="ORF">NSJP_3740</name>
</gene>
<keyword evidence="2 4" id="KW-0732">Signal</keyword>
<evidence type="ECO:0000313" key="5">
    <source>
        <dbReference type="EMBL" id="SLM49907.1"/>
    </source>
</evidence>
<dbReference type="AlphaFoldDB" id="A0A1W1IA36"/>
<dbReference type="PANTHER" id="PTHR35089">
    <property type="entry name" value="CHAPERONE PROTEIN SKP"/>
    <property type="match status" value="1"/>
</dbReference>
<reference evidence="5 6" key="1">
    <citation type="submission" date="2017-03" db="EMBL/GenBank/DDBJ databases">
        <authorList>
            <person name="Afonso C.L."/>
            <person name="Miller P.J."/>
            <person name="Scott M.A."/>
            <person name="Spackman E."/>
            <person name="Goraichik I."/>
            <person name="Dimitrov K.M."/>
            <person name="Suarez D.L."/>
            <person name="Swayne D.E."/>
        </authorList>
    </citation>
    <scope>NUCLEOTIDE SEQUENCE [LARGE SCALE GENOMIC DNA]</scope>
    <source>
        <strain evidence="5">Genome sequencing of Nitrospira japonica strain NJ11</strain>
    </source>
</reference>
<evidence type="ECO:0000313" key="6">
    <source>
        <dbReference type="Proteomes" id="UP000192042"/>
    </source>
</evidence>
<name>A0A1W1IA36_9BACT</name>
<dbReference type="OrthoDB" id="9789767at2"/>
<feature type="signal peptide" evidence="4">
    <location>
        <begin position="1"/>
        <end position="30"/>
    </location>
</feature>
<dbReference type="SUPFAM" id="SSF111384">
    <property type="entry name" value="OmpH-like"/>
    <property type="match status" value="1"/>
</dbReference>
<dbReference type="RefSeq" id="WP_080888089.1">
    <property type="nucleotide sequence ID" value="NZ_LT828648.1"/>
</dbReference>
<organism evidence="5 6">
    <name type="scientific">Nitrospira japonica</name>
    <dbReference type="NCBI Taxonomy" id="1325564"/>
    <lineage>
        <taxon>Bacteria</taxon>
        <taxon>Pseudomonadati</taxon>
        <taxon>Nitrospirota</taxon>
        <taxon>Nitrospiria</taxon>
        <taxon>Nitrospirales</taxon>
        <taxon>Nitrospiraceae</taxon>
        <taxon>Nitrospira</taxon>
    </lineage>
</organism>
<dbReference type="GO" id="GO:0050821">
    <property type="term" value="P:protein stabilization"/>
    <property type="evidence" value="ECO:0007669"/>
    <property type="project" value="TreeGrafter"/>
</dbReference>